<dbReference type="GO" id="GO:0004252">
    <property type="term" value="F:serine-type endopeptidase activity"/>
    <property type="evidence" value="ECO:0007669"/>
    <property type="project" value="UniProtKB-UniRule"/>
</dbReference>
<dbReference type="PRINTS" id="PR00723">
    <property type="entry name" value="SUBTILISIN"/>
</dbReference>
<dbReference type="AlphaFoldDB" id="A0A918NFQ3"/>
<evidence type="ECO:0000259" key="12">
    <source>
        <dbReference type="Pfam" id="PF02225"/>
    </source>
</evidence>
<dbReference type="InterPro" id="IPR017296">
    <property type="entry name" value="Peptidase_S8A_SAM-P45"/>
</dbReference>
<dbReference type="InterPro" id="IPR023827">
    <property type="entry name" value="Peptidase_S8_Asp-AS"/>
</dbReference>
<feature type="domain" description="PA" evidence="12">
    <location>
        <begin position="813"/>
        <end position="894"/>
    </location>
</feature>
<dbReference type="GO" id="GO:0006508">
    <property type="term" value="P:proteolysis"/>
    <property type="evidence" value="ECO:0007669"/>
    <property type="project" value="UniProtKB-KW"/>
</dbReference>
<dbReference type="InterPro" id="IPR003137">
    <property type="entry name" value="PA_domain"/>
</dbReference>
<feature type="active site" description="Charge relay system" evidence="7 8">
    <location>
        <position position="447"/>
    </location>
</feature>
<dbReference type="Proteomes" id="UP000645555">
    <property type="component" value="Unassembled WGS sequence"/>
</dbReference>
<comment type="caution">
    <text evidence="13">The sequence shown here is derived from an EMBL/GenBank/DDBJ whole genome shotgun (WGS) entry which is preliminary data.</text>
</comment>
<keyword evidence="2" id="KW-0964">Secreted</keyword>
<keyword evidence="3 8" id="KW-0645">Protease</keyword>
<dbReference type="InterPro" id="IPR022398">
    <property type="entry name" value="Peptidase_S8_His-AS"/>
</dbReference>
<evidence type="ECO:0000256" key="7">
    <source>
        <dbReference type="PIRSR" id="PIRSR615500-1"/>
    </source>
</evidence>
<feature type="signal peptide" evidence="10">
    <location>
        <begin position="1"/>
        <end position="20"/>
    </location>
</feature>
<evidence type="ECO:0000256" key="3">
    <source>
        <dbReference type="ARBA" id="ARBA00022670"/>
    </source>
</evidence>
<evidence type="ECO:0000256" key="1">
    <source>
        <dbReference type="ARBA" id="ARBA00011073"/>
    </source>
</evidence>
<feature type="active site" description="Charge relay system" evidence="7 8">
    <location>
        <position position="241"/>
    </location>
</feature>
<evidence type="ECO:0000313" key="13">
    <source>
        <dbReference type="EMBL" id="GGX69560.1"/>
    </source>
</evidence>
<dbReference type="Gene3D" id="3.40.50.200">
    <property type="entry name" value="Peptidase S8/S53 domain"/>
    <property type="match status" value="1"/>
</dbReference>
<evidence type="ECO:0000256" key="4">
    <source>
        <dbReference type="ARBA" id="ARBA00022729"/>
    </source>
</evidence>
<dbReference type="Pfam" id="PF00082">
    <property type="entry name" value="Peptidase_S8"/>
    <property type="match status" value="1"/>
</dbReference>
<evidence type="ECO:0000256" key="9">
    <source>
        <dbReference type="RuleBase" id="RU003355"/>
    </source>
</evidence>
<keyword evidence="14" id="KW-1185">Reference proteome</keyword>
<dbReference type="Gene3D" id="3.50.30.30">
    <property type="match status" value="1"/>
</dbReference>
<evidence type="ECO:0000256" key="6">
    <source>
        <dbReference type="ARBA" id="ARBA00022825"/>
    </source>
</evidence>
<dbReference type="PANTHER" id="PTHR43399">
    <property type="entry name" value="SUBTILISIN-RELATED"/>
    <property type="match status" value="1"/>
</dbReference>
<dbReference type="PROSITE" id="PS00137">
    <property type="entry name" value="SUBTILASE_HIS"/>
    <property type="match status" value="1"/>
</dbReference>
<evidence type="ECO:0000256" key="5">
    <source>
        <dbReference type="ARBA" id="ARBA00022801"/>
    </source>
</evidence>
<evidence type="ECO:0000313" key="14">
    <source>
        <dbReference type="Proteomes" id="UP000645555"/>
    </source>
</evidence>
<organism evidence="13 14">
    <name type="scientific">Streptomyces fructofermentans</name>
    <dbReference type="NCBI Taxonomy" id="152141"/>
    <lineage>
        <taxon>Bacteria</taxon>
        <taxon>Bacillati</taxon>
        <taxon>Actinomycetota</taxon>
        <taxon>Actinomycetes</taxon>
        <taxon>Kitasatosporales</taxon>
        <taxon>Streptomycetaceae</taxon>
        <taxon>Streptomyces</taxon>
    </lineage>
</organism>
<gene>
    <name evidence="13" type="ORF">GCM10010515_41510</name>
</gene>
<dbReference type="InterPro" id="IPR015500">
    <property type="entry name" value="Peptidase_S8_subtilisin-rel"/>
</dbReference>
<keyword evidence="4 10" id="KW-0732">Signal</keyword>
<dbReference type="InterPro" id="IPR023828">
    <property type="entry name" value="Peptidase_S8_Ser-AS"/>
</dbReference>
<keyword evidence="5 8" id="KW-0378">Hydrolase</keyword>
<dbReference type="PROSITE" id="PS51892">
    <property type="entry name" value="SUBTILASE"/>
    <property type="match status" value="1"/>
</dbReference>
<reference evidence="13" key="2">
    <citation type="submission" date="2020-09" db="EMBL/GenBank/DDBJ databases">
        <authorList>
            <person name="Sun Q."/>
            <person name="Ohkuma M."/>
        </authorList>
    </citation>
    <scope>NUCLEOTIDE SEQUENCE</scope>
    <source>
        <strain evidence="13">JCM 4956</strain>
    </source>
</reference>
<sequence>MALGITVAMLGGALAPSALALPAARPAAGKATPGQAAPGKGVPPARTVTLITGDKVTITPGVKGTPATVSVQRRPGATGSVETLTDDTGTYVFPDDAAAFVADGLIDRRLFNVTALVAQGYDDRRAAALPLIITRDTGASRLSAEDLPGVTVKRQLASVRAEAVTAKRSKAASLWAALVAAPHTTARRASAGSPSLPGGVDRIWLDGKVKAALADSTSQIGAPKVWDEGFTGTGVKVAVLDTGVDVDHPDLAERIVSSRSFVPGEDITDRRGHGTHVASIIAGTGDASEGKEKGVAPAADLAIGKVLSDGGTGTESGIIAGMEWAARTEHAKIISMSLGSSTAHTQTDPMSSSVNALSKETGALFVIAAGNSGPGRYTVNSPGTAAAALTVGAVDSADQIAAFSSSGPREGDDGLKPDVTAPGVNVLAARSQYVSGAGFYTTKSGTSMATPHVAGAAALLAHQHPEWTGQQLKDALMSTSTATPTLSAYRGGSGRADVLAAFRAQVVASGSVDTGLIKWSRDPQPVERRITYTNSGSSAVTLQLSVDHQESPETLFTLDADQVTVPAQGSASVGLVVDPRGVPAAGHSGQVLARDDAGAVAAHTVLSATTEPERHDLTLVAKDREGRPMAGTATLRAAQGPDFQFYNVPETGLTLHLPRDTYSLTMFKDVRGAHGAHSTGMALLGDPEVELTQARTVAFDASQAQQVRALTPRPSMPTNTRVDYWRSFTSAQPLPGTIGDWIGSRMIGPDYDSVWAQPTPGKVTHGGFAFTTRWRSPQTPLTVSHGGHDLDVLPQNGARRLPDGATRADAVFAGNGTPSEYASLPARGKAAVVRRSTAVSPSEQAQAAQAAGVKLLLVVNDRQGRQNSWYGDADYESPGPVAVASVTRDEGEELITKLSASRGGHVRLKVTAHPVPSYLYDLTSSHTGGIPENLTHRADARNLARVNLNFGQNEKTPAAEMRMDYPAYVFGGGWNFLPEPVARGPRTDWVSTGDGTNWQQKVTVPNTLTETAEPVKYPVAGTHQDQWLSPVLRPRMIREDLPVRQDGTSLAFRARAWGDSGTAHAGEGYGGGLSQRTSLYQGDTLLAESDVDSGHAWDLSPDRLPYRLVVDATNDNSSFSPYSTTTHTEWAFTSAAAENDTIALVQLDYAAELNDEGKARRTAGLAVTPSVLGAPHTGIASVRVEVSYDDGGTWHRQNTLHRDNTWNTHLAAPESASFVSLRTTAKDTTGRSITQTVIRAYGLK</sequence>
<feature type="domain" description="Peptidase S8/S53" evidence="11">
    <location>
        <begin position="232"/>
        <end position="483"/>
    </location>
</feature>
<dbReference type="PROSITE" id="PS00138">
    <property type="entry name" value="SUBTILASE_SER"/>
    <property type="match status" value="1"/>
</dbReference>
<dbReference type="SUPFAM" id="SSF52025">
    <property type="entry name" value="PA domain"/>
    <property type="match status" value="1"/>
</dbReference>
<evidence type="ECO:0000259" key="11">
    <source>
        <dbReference type="Pfam" id="PF00082"/>
    </source>
</evidence>
<dbReference type="SUPFAM" id="SSF52743">
    <property type="entry name" value="Subtilisin-like"/>
    <property type="match status" value="1"/>
</dbReference>
<dbReference type="InterPro" id="IPR046450">
    <property type="entry name" value="PA_dom_sf"/>
</dbReference>
<feature type="chain" id="PRO_5039014436" evidence="10">
    <location>
        <begin position="21"/>
        <end position="1244"/>
    </location>
</feature>
<feature type="active site" description="Charge relay system" evidence="7 8">
    <location>
        <position position="273"/>
    </location>
</feature>
<dbReference type="InterPro" id="IPR036852">
    <property type="entry name" value="Peptidase_S8/S53_dom_sf"/>
</dbReference>
<dbReference type="PIRSF" id="PIRSF037852">
    <property type="entry name" value="Subtilisin_rel_SAV5721"/>
    <property type="match status" value="1"/>
</dbReference>
<dbReference type="RefSeq" id="WP_229916321.1">
    <property type="nucleotide sequence ID" value="NZ_BMWD01000014.1"/>
</dbReference>
<accession>A0A918NFQ3</accession>
<dbReference type="Pfam" id="PF02225">
    <property type="entry name" value="PA"/>
    <property type="match status" value="1"/>
</dbReference>
<comment type="similarity">
    <text evidence="1 8 9">Belongs to the peptidase S8 family.</text>
</comment>
<dbReference type="InterPro" id="IPR000209">
    <property type="entry name" value="Peptidase_S8/S53_dom"/>
</dbReference>
<evidence type="ECO:0000256" key="2">
    <source>
        <dbReference type="ARBA" id="ARBA00022525"/>
    </source>
</evidence>
<reference evidence="13" key="1">
    <citation type="journal article" date="2014" name="Int. J. Syst. Evol. Microbiol.">
        <title>Complete genome sequence of Corynebacterium casei LMG S-19264T (=DSM 44701T), isolated from a smear-ripened cheese.</title>
        <authorList>
            <consortium name="US DOE Joint Genome Institute (JGI-PGF)"/>
            <person name="Walter F."/>
            <person name="Albersmeier A."/>
            <person name="Kalinowski J."/>
            <person name="Ruckert C."/>
        </authorList>
    </citation>
    <scope>NUCLEOTIDE SEQUENCE</scope>
    <source>
        <strain evidence="13">JCM 4956</strain>
    </source>
</reference>
<dbReference type="PANTHER" id="PTHR43399:SF4">
    <property type="entry name" value="CELL WALL-ASSOCIATED PROTEASE"/>
    <property type="match status" value="1"/>
</dbReference>
<dbReference type="EMBL" id="BMWD01000014">
    <property type="protein sequence ID" value="GGX69560.1"/>
    <property type="molecule type" value="Genomic_DNA"/>
</dbReference>
<evidence type="ECO:0000256" key="8">
    <source>
        <dbReference type="PROSITE-ProRule" id="PRU01240"/>
    </source>
</evidence>
<dbReference type="PROSITE" id="PS00136">
    <property type="entry name" value="SUBTILASE_ASP"/>
    <property type="match status" value="1"/>
</dbReference>
<keyword evidence="6 8" id="KW-0720">Serine protease</keyword>
<evidence type="ECO:0000256" key="10">
    <source>
        <dbReference type="SAM" id="SignalP"/>
    </source>
</evidence>
<proteinExistence type="inferred from homology"/>
<dbReference type="InterPro" id="IPR051048">
    <property type="entry name" value="Peptidase_S8/S53_subtilisin"/>
</dbReference>
<protein>
    <submittedName>
        <fullName evidence="13">Peptidase</fullName>
    </submittedName>
</protein>
<name>A0A918NFQ3_9ACTN</name>